<dbReference type="Pfam" id="PF04493">
    <property type="entry name" value="Endonuclease_5"/>
    <property type="match status" value="1"/>
</dbReference>
<comment type="caution">
    <text evidence="6">The sequence shown here is derived from an EMBL/GenBank/DDBJ whole genome shotgun (WGS) entry which is preliminary data.</text>
</comment>
<feature type="non-terminal residue" evidence="6">
    <location>
        <position position="1"/>
    </location>
</feature>
<dbReference type="GO" id="GO:0006281">
    <property type="term" value="P:DNA repair"/>
    <property type="evidence" value="ECO:0007669"/>
    <property type="project" value="InterPro"/>
</dbReference>
<evidence type="ECO:0000313" key="6">
    <source>
        <dbReference type="EMBL" id="GAH19190.1"/>
    </source>
</evidence>
<evidence type="ECO:0000256" key="4">
    <source>
        <dbReference type="ARBA" id="ARBA00022759"/>
    </source>
</evidence>
<dbReference type="CDD" id="cd06559">
    <property type="entry name" value="Endonuclease_V"/>
    <property type="match status" value="1"/>
</dbReference>
<dbReference type="GO" id="GO:0003727">
    <property type="term" value="F:single-stranded RNA binding"/>
    <property type="evidence" value="ECO:0007669"/>
    <property type="project" value="TreeGrafter"/>
</dbReference>
<evidence type="ECO:0008006" key="7">
    <source>
        <dbReference type="Google" id="ProtNLM"/>
    </source>
</evidence>
<keyword evidence="3" id="KW-0540">Nuclease</keyword>
<dbReference type="InterPro" id="IPR007581">
    <property type="entry name" value="Endonuclease-V"/>
</dbReference>
<evidence type="ECO:0000256" key="5">
    <source>
        <dbReference type="ARBA" id="ARBA00022801"/>
    </source>
</evidence>
<organism evidence="6">
    <name type="scientific">marine sediment metagenome</name>
    <dbReference type="NCBI Taxonomy" id="412755"/>
    <lineage>
        <taxon>unclassified sequences</taxon>
        <taxon>metagenomes</taxon>
        <taxon>ecological metagenomes</taxon>
    </lineage>
</organism>
<dbReference type="HAMAP" id="MF_00801">
    <property type="entry name" value="Endonuclease_5"/>
    <property type="match status" value="1"/>
</dbReference>
<dbReference type="GO" id="GO:0043737">
    <property type="term" value="F:deoxyribonuclease V activity"/>
    <property type="evidence" value="ECO:0007669"/>
    <property type="project" value="TreeGrafter"/>
</dbReference>
<dbReference type="GO" id="GO:0016891">
    <property type="term" value="F:RNA endonuclease activity producing 5'-phosphomonoesters, hydrolytic mechanism"/>
    <property type="evidence" value="ECO:0007669"/>
    <property type="project" value="TreeGrafter"/>
</dbReference>
<proteinExistence type="inferred from homology"/>
<dbReference type="GO" id="GO:0005737">
    <property type="term" value="C:cytoplasm"/>
    <property type="evidence" value="ECO:0007669"/>
    <property type="project" value="UniProtKB-SubCell"/>
</dbReference>
<evidence type="ECO:0000256" key="2">
    <source>
        <dbReference type="ARBA" id="ARBA00022490"/>
    </source>
</evidence>
<dbReference type="PANTHER" id="PTHR28511">
    <property type="entry name" value="ENDONUCLEASE V"/>
    <property type="match status" value="1"/>
</dbReference>
<comment type="subcellular location">
    <subcellularLocation>
        <location evidence="1">Cytoplasm</location>
    </subcellularLocation>
</comment>
<dbReference type="PANTHER" id="PTHR28511:SF1">
    <property type="entry name" value="ENDONUCLEASE V"/>
    <property type="match status" value="1"/>
</dbReference>
<name>X1EFR0_9ZZZZ</name>
<evidence type="ECO:0000256" key="1">
    <source>
        <dbReference type="ARBA" id="ARBA00004496"/>
    </source>
</evidence>
<keyword evidence="4" id="KW-0255">Endonuclease</keyword>
<dbReference type="EMBL" id="BARU01002925">
    <property type="protein sequence ID" value="GAH19190.1"/>
    <property type="molecule type" value="Genomic_DNA"/>
</dbReference>
<keyword evidence="5" id="KW-0378">Hydrolase</keyword>
<keyword evidence="2" id="KW-0963">Cytoplasm</keyword>
<protein>
    <recommendedName>
        <fullName evidence="7">Endonuclease V</fullName>
    </recommendedName>
</protein>
<dbReference type="AlphaFoldDB" id="X1EFR0"/>
<sequence>HLILPSGCFCVLLISAAVPIVYKSEELTLLLSLSFCASLVIFSYPDMRIIDVINSSEPINFPYIPTLLAFREVPVVLSCFQKLDNLPDLLILDGQGYAHPRRMGLACHVGVLLDIPTIGCAKSRLIGEFNMPEKKKGSYSYLYDKGEIIGVVLRTKDNISPVFVSIGHRVSLNTSIKLVLGMSITRIPEPTKIADREVKKYANKIRDMKLEQESFFKNYGI</sequence>
<accession>X1EFR0</accession>
<reference evidence="6" key="1">
    <citation type="journal article" date="2014" name="Front. Microbiol.">
        <title>High frequency of phylogenetically diverse reductive dehalogenase-homologous genes in deep subseafloor sedimentary metagenomes.</title>
        <authorList>
            <person name="Kawai M."/>
            <person name="Futagami T."/>
            <person name="Toyoda A."/>
            <person name="Takaki Y."/>
            <person name="Nishi S."/>
            <person name="Hori S."/>
            <person name="Arai W."/>
            <person name="Tsubouchi T."/>
            <person name="Morono Y."/>
            <person name="Uchiyama I."/>
            <person name="Ito T."/>
            <person name="Fujiyama A."/>
            <person name="Inagaki F."/>
            <person name="Takami H."/>
        </authorList>
    </citation>
    <scope>NUCLEOTIDE SEQUENCE</scope>
    <source>
        <strain evidence="6">Expedition CK06-06</strain>
    </source>
</reference>
<dbReference type="Gene3D" id="3.30.2170.10">
    <property type="entry name" value="archaeoglobus fulgidus dsm 4304 superfamily"/>
    <property type="match status" value="1"/>
</dbReference>
<gene>
    <name evidence="6" type="ORF">S03H2_06613</name>
</gene>
<evidence type="ECO:0000256" key="3">
    <source>
        <dbReference type="ARBA" id="ARBA00022722"/>
    </source>
</evidence>